<sequence length="127" mass="14489">MCGICLLEEGKAVRGQIDCCNRYFCYVCIMEWAKKESLCPICKQRFRSIRRPPKGGVFARVRIFEVPARDQGELARWVGGGEHGPTELSHTIIRHPSSLWKTIFLLEIMKFPGQPSVPAIYTTCKPF</sequence>
<organism evidence="1 2">
    <name type="scientific">Persea americana</name>
    <name type="common">Avocado</name>
    <dbReference type="NCBI Taxonomy" id="3435"/>
    <lineage>
        <taxon>Eukaryota</taxon>
        <taxon>Viridiplantae</taxon>
        <taxon>Streptophyta</taxon>
        <taxon>Embryophyta</taxon>
        <taxon>Tracheophyta</taxon>
        <taxon>Spermatophyta</taxon>
        <taxon>Magnoliopsida</taxon>
        <taxon>Magnoliidae</taxon>
        <taxon>Laurales</taxon>
        <taxon>Lauraceae</taxon>
        <taxon>Persea</taxon>
    </lineage>
</organism>
<gene>
    <name evidence="1" type="ORF">MRB53_006568</name>
</gene>
<dbReference type="Proteomes" id="UP001234297">
    <property type="component" value="Chromosome 2"/>
</dbReference>
<keyword evidence="2" id="KW-1185">Reference proteome</keyword>
<proteinExistence type="predicted"/>
<comment type="caution">
    <text evidence="1">The sequence shown here is derived from an EMBL/GenBank/DDBJ whole genome shotgun (WGS) entry which is preliminary data.</text>
</comment>
<accession>A0ACC2MGN9</accession>
<protein>
    <submittedName>
        <fullName evidence="1">Uncharacterized protein</fullName>
    </submittedName>
</protein>
<evidence type="ECO:0000313" key="1">
    <source>
        <dbReference type="EMBL" id="KAJ8644820.1"/>
    </source>
</evidence>
<name>A0ACC2MGN9_PERAE</name>
<reference evidence="1 2" key="1">
    <citation type="journal article" date="2022" name="Hortic Res">
        <title>A haplotype resolved chromosomal level avocado genome allows analysis of novel avocado genes.</title>
        <authorList>
            <person name="Nath O."/>
            <person name="Fletcher S.J."/>
            <person name="Hayward A."/>
            <person name="Shaw L.M."/>
            <person name="Masouleh A.K."/>
            <person name="Furtado A."/>
            <person name="Henry R.J."/>
            <person name="Mitter N."/>
        </authorList>
    </citation>
    <scope>NUCLEOTIDE SEQUENCE [LARGE SCALE GENOMIC DNA]</scope>
    <source>
        <strain evidence="2">cv. Hass</strain>
    </source>
</reference>
<evidence type="ECO:0000313" key="2">
    <source>
        <dbReference type="Proteomes" id="UP001234297"/>
    </source>
</evidence>
<dbReference type="EMBL" id="CM056810">
    <property type="protein sequence ID" value="KAJ8644820.1"/>
    <property type="molecule type" value="Genomic_DNA"/>
</dbReference>